<dbReference type="Proteomes" id="UP000774570">
    <property type="component" value="Unassembled WGS sequence"/>
</dbReference>
<dbReference type="InterPro" id="IPR011990">
    <property type="entry name" value="TPR-like_helical_dom_sf"/>
</dbReference>
<protein>
    <recommendedName>
        <fullName evidence="1">non-specific serine/threonine protein kinase</fullName>
        <ecNumber evidence="1">2.7.11.1</ecNumber>
    </recommendedName>
</protein>
<dbReference type="Pfam" id="PF00069">
    <property type="entry name" value="Pkinase"/>
    <property type="match status" value="1"/>
</dbReference>
<dbReference type="SUPFAM" id="SSF48452">
    <property type="entry name" value="TPR-like"/>
    <property type="match status" value="1"/>
</dbReference>
<evidence type="ECO:0000256" key="1">
    <source>
        <dbReference type="ARBA" id="ARBA00012513"/>
    </source>
</evidence>
<dbReference type="PROSITE" id="PS00108">
    <property type="entry name" value="PROTEIN_KINASE_ST"/>
    <property type="match status" value="1"/>
</dbReference>
<dbReference type="Gene3D" id="1.10.510.10">
    <property type="entry name" value="Transferase(Phosphotransferase) domain 1"/>
    <property type="match status" value="1"/>
</dbReference>
<sequence>MRAGLLLAGRYELDEPVGRGGMGQVWRAYDQFLDRRVAVKFVSFPGGRSDEELIRRFEQEARNTARLEHPGVPAVHDRGEHDDERLGTCFYLVMQYVDGTTVELLLDQGPLPVGWAALIAAQVCAVLAVAHERSLVHRDLKPANLILAPDGSVKVLDFGLAVGLLPTDVRLTATGVAGPGTPGYTAPEQLYGNPSPQSDMYSLGCVLYTMLTGEPVFGGDNTYSVYRAHEEQDPEPPSHRNPEVPPGLDDLVLRLLAKAPADRPAGAAAVQERLAPFITGLHPLYDVVTQAPAPSSLYGALVGAIRLDGPPAAEPAPAAAHARPDAPPAAPVALPTAPEIRRGRTEAGALMEAGRYGQAADLLSRLAGPAALALGELDEEVVELRAALAEALYLGGDHRRAAPALRTAVATLAEWHGPDDELVLRYREWEADCLALLGEPDRALRRLEPLARHYAERDRAADRLRLLGKIGRLRMATGRTAAGRAALAEAAAGLAALHGDDHPAVQELRPLL</sequence>
<keyword evidence="5 9" id="KW-0418">Kinase</keyword>
<keyword evidence="2 9" id="KW-0723">Serine/threonine-protein kinase</keyword>
<evidence type="ECO:0000256" key="5">
    <source>
        <dbReference type="ARBA" id="ARBA00022777"/>
    </source>
</evidence>
<reference evidence="9 10" key="1">
    <citation type="submission" date="2021-07" db="EMBL/GenBank/DDBJ databases">
        <title>Actinomadura sp. PM05-2 isolated from lichen.</title>
        <authorList>
            <person name="Somphong A."/>
            <person name="Phongsopitanun W."/>
            <person name="Tanasupawat S."/>
            <person name="Peongsungnone V."/>
        </authorList>
    </citation>
    <scope>NUCLEOTIDE SEQUENCE [LARGE SCALE GENOMIC DNA]</scope>
    <source>
        <strain evidence="9 10">PM05-2</strain>
    </source>
</reference>
<dbReference type="Gene3D" id="1.25.40.10">
    <property type="entry name" value="Tetratricopeptide repeat domain"/>
    <property type="match status" value="1"/>
</dbReference>
<keyword evidence="10" id="KW-1185">Reference proteome</keyword>
<name>A0ABS7FYP6_9ACTN</name>
<keyword evidence="6 7" id="KW-0067">ATP-binding</keyword>
<keyword evidence="4 7" id="KW-0547">Nucleotide-binding</keyword>
<dbReference type="PROSITE" id="PS50011">
    <property type="entry name" value="PROTEIN_KINASE_DOM"/>
    <property type="match status" value="1"/>
</dbReference>
<evidence type="ECO:0000313" key="10">
    <source>
        <dbReference type="Proteomes" id="UP000774570"/>
    </source>
</evidence>
<dbReference type="EMBL" id="JAIBOA010000017">
    <property type="protein sequence ID" value="MBW8485569.1"/>
    <property type="molecule type" value="Genomic_DNA"/>
</dbReference>
<evidence type="ECO:0000259" key="8">
    <source>
        <dbReference type="PROSITE" id="PS50011"/>
    </source>
</evidence>
<dbReference type="RefSeq" id="WP_220168813.1">
    <property type="nucleotide sequence ID" value="NZ_JAIBOA010000017.1"/>
</dbReference>
<evidence type="ECO:0000256" key="6">
    <source>
        <dbReference type="ARBA" id="ARBA00022840"/>
    </source>
</evidence>
<keyword evidence="3" id="KW-0808">Transferase</keyword>
<gene>
    <name evidence="9" type="ORF">K1Y72_24525</name>
</gene>
<evidence type="ECO:0000256" key="2">
    <source>
        <dbReference type="ARBA" id="ARBA00022527"/>
    </source>
</evidence>
<dbReference type="PANTHER" id="PTHR43289">
    <property type="entry name" value="MITOGEN-ACTIVATED PROTEIN KINASE KINASE KINASE 20-RELATED"/>
    <property type="match status" value="1"/>
</dbReference>
<evidence type="ECO:0000313" key="9">
    <source>
        <dbReference type="EMBL" id="MBW8485569.1"/>
    </source>
</evidence>
<dbReference type="SMART" id="SM00220">
    <property type="entry name" value="S_TKc"/>
    <property type="match status" value="1"/>
</dbReference>
<dbReference type="PROSITE" id="PS00107">
    <property type="entry name" value="PROTEIN_KINASE_ATP"/>
    <property type="match status" value="1"/>
</dbReference>
<accession>A0ABS7FYP6</accession>
<dbReference type="PANTHER" id="PTHR43289:SF6">
    <property type="entry name" value="SERINE_THREONINE-PROTEIN KINASE NEKL-3"/>
    <property type="match status" value="1"/>
</dbReference>
<dbReference type="GO" id="GO:0004674">
    <property type="term" value="F:protein serine/threonine kinase activity"/>
    <property type="evidence" value="ECO:0007669"/>
    <property type="project" value="UniProtKB-KW"/>
</dbReference>
<dbReference type="InterPro" id="IPR008271">
    <property type="entry name" value="Ser/Thr_kinase_AS"/>
</dbReference>
<feature type="binding site" evidence="7">
    <location>
        <position position="40"/>
    </location>
    <ligand>
        <name>ATP</name>
        <dbReference type="ChEBI" id="CHEBI:30616"/>
    </ligand>
</feature>
<dbReference type="CDD" id="cd14014">
    <property type="entry name" value="STKc_PknB_like"/>
    <property type="match status" value="1"/>
</dbReference>
<dbReference type="EC" id="2.7.11.1" evidence="1"/>
<evidence type="ECO:0000256" key="7">
    <source>
        <dbReference type="PROSITE-ProRule" id="PRU10141"/>
    </source>
</evidence>
<feature type="domain" description="Protein kinase" evidence="8">
    <location>
        <begin position="11"/>
        <end position="278"/>
    </location>
</feature>
<evidence type="ECO:0000256" key="3">
    <source>
        <dbReference type="ARBA" id="ARBA00022679"/>
    </source>
</evidence>
<evidence type="ECO:0000256" key="4">
    <source>
        <dbReference type="ARBA" id="ARBA00022741"/>
    </source>
</evidence>
<organism evidence="9 10">
    <name type="scientific">Actinomadura parmotrematis</name>
    <dbReference type="NCBI Taxonomy" id="2864039"/>
    <lineage>
        <taxon>Bacteria</taxon>
        <taxon>Bacillati</taxon>
        <taxon>Actinomycetota</taxon>
        <taxon>Actinomycetes</taxon>
        <taxon>Streptosporangiales</taxon>
        <taxon>Thermomonosporaceae</taxon>
        <taxon>Actinomadura</taxon>
    </lineage>
</organism>
<dbReference type="InterPro" id="IPR000719">
    <property type="entry name" value="Prot_kinase_dom"/>
</dbReference>
<dbReference type="InterPro" id="IPR011009">
    <property type="entry name" value="Kinase-like_dom_sf"/>
</dbReference>
<dbReference type="Gene3D" id="3.30.200.20">
    <property type="entry name" value="Phosphorylase Kinase, domain 1"/>
    <property type="match status" value="1"/>
</dbReference>
<dbReference type="InterPro" id="IPR017441">
    <property type="entry name" value="Protein_kinase_ATP_BS"/>
</dbReference>
<comment type="caution">
    <text evidence="9">The sequence shown here is derived from an EMBL/GenBank/DDBJ whole genome shotgun (WGS) entry which is preliminary data.</text>
</comment>
<dbReference type="SUPFAM" id="SSF56112">
    <property type="entry name" value="Protein kinase-like (PK-like)"/>
    <property type="match status" value="1"/>
</dbReference>
<proteinExistence type="predicted"/>